<dbReference type="InterPro" id="IPR036412">
    <property type="entry name" value="HAD-like_sf"/>
</dbReference>
<dbReference type="PANTHER" id="PTHR47829">
    <property type="entry name" value="HYDROLASE, PUTATIVE (AFU_ORTHOLOGUE AFUA_1G12880)-RELATED"/>
    <property type="match status" value="1"/>
</dbReference>
<comment type="caution">
    <text evidence="1">The sequence shown here is derived from an EMBL/GenBank/DDBJ whole genome shotgun (WGS) entry which is preliminary data.</text>
</comment>
<gene>
    <name evidence="1" type="ORF">DMA12_20875</name>
</gene>
<keyword evidence="1" id="KW-0378">Hydrolase</keyword>
<dbReference type="Gene3D" id="1.10.150.240">
    <property type="entry name" value="Putative phosphatase, domain 2"/>
    <property type="match status" value="1"/>
</dbReference>
<keyword evidence="2" id="KW-1185">Reference proteome</keyword>
<dbReference type="CDD" id="cd02603">
    <property type="entry name" value="HAD_sEH-N_like"/>
    <property type="match status" value="1"/>
</dbReference>
<dbReference type="SFLD" id="SFLDS00003">
    <property type="entry name" value="Haloacid_Dehalogenase"/>
    <property type="match status" value="1"/>
</dbReference>
<dbReference type="InterPro" id="IPR023214">
    <property type="entry name" value="HAD_sf"/>
</dbReference>
<sequence length="204" mass="22428">MAIRAAVFDIGNVLEIAPDLGVGRRWEARLGLAEGEVGGRLADVWAAGAIGVVTEDEVRQAISDRLGVADEQADAIMADLWEQYLGTGNTELIEYCRGLRPRYRTGILSNSFVGAREREQAAYGFEDLVDDIVYSHEVGMSKPDPRIYELSCARLEVRPEEMILLDDIEPNIAAARAIGIRGIHYRDNAQAIAEIEELLTPDGD</sequence>
<dbReference type="OrthoDB" id="9795007at2"/>
<dbReference type="NCBIfam" id="TIGR01509">
    <property type="entry name" value="HAD-SF-IA-v3"/>
    <property type="match status" value="1"/>
</dbReference>
<organism evidence="1 2">
    <name type="scientific">Amycolatopsis balhimycina DSM 5908</name>
    <dbReference type="NCBI Taxonomy" id="1081091"/>
    <lineage>
        <taxon>Bacteria</taxon>
        <taxon>Bacillati</taxon>
        <taxon>Actinomycetota</taxon>
        <taxon>Actinomycetes</taxon>
        <taxon>Pseudonocardiales</taxon>
        <taxon>Pseudonocardiaceae</taxon>
        <taxon>Amycolatopsis</taxon>
    </lineage>
</organism>
<name>A0A428WI61_AMYBA</name>
<accession>A0A428WI61</accession>
<dbReference type="InterPro" id="IPR006439">
    <property type="entry name" value="HAD-SF_hydro_IA"/>
</dbReference>
<dbReference type="SFLD" id="SFLDG01129">
    <property type="entry name" value="C1.5:_HAD__Beta-PGM__Phosphata"/>
    <property type="match status" value="1"/>
</dbReference>
<dbReference type="NCBIfam" id="TIGR01549">
    <property type="entry name" value="HAD-SF-IA-v1"/>
    <property type="match status" value="1"/>
</dbReference>
<proteinExistence type="predicted"/>
<dbReference type="Gene3D" id="3.40.50.1000">
    <property type="entry name" value="HAD superfamily/HAD-like"/>
    <property type="match status" value="1"/>
</dbReference>
<dbReference type="EMBL" id="QHHU01000028">
    <property type="protein sequence ID" value="RSM42736.1"/>
    <property type="molecule type" value="Genomic_DNA"/>
</dbReference>
<dbReference type="GO" id="GO:0016787">
    <property type="term" value="F:hydrolase activity"/>
    <property type="evidence" value="ECO:0007669"/>
    <property type="project" value="UniProtKB-KW"/>
</dbReference>
<reference evidence="1 2" key="1">
    <citation type="submission" date="2018-05" db="EMBL/GenBank/DDBJ databases">
        <title>Evolution of GPA BGCs.</title>
        <authorList>
            <person name="Waglechner N."/>
            <person name="Wright G.D."/>
        </authorList>
    </citation>
    <scope>NUCLEOTIDE SEQUENCE [LARGE SCALE GENOMIC DNA]</scope>
    <source>
        <strain evidence="1 2">DSM 5908</strain>
    </source>
</reference>
<dbReference type="SUPFAM" id="SSF56784">
    <property type="entry name" value="HAD-like"/>
    <property type="match status" value="1"/>
</dbReference>
<dbReference type="AlphaFoldDB" id="A0A428WI61"/>
<dbReference type="PRINTS" id="PR00413">
    <property type="entry name" value="HADHALOGNASE"/>
</dbReference>
<dbReference type="InterPro" id="IPR052898">
    <property type="entry name" value="ACAD10-like"/>
</dbReference>
<evidence type="ECO:0000313" key="2">
    <source>
        <dbReference type="Proteomes" id="UP000286716"/>
    </source>
</evidence>
<evidence type="ECO:0000313" key="1">
    <source>
        <dbReference type="EMBL" id="RSM42736.1"/>
    </source>
</evidence>
<protein>
    <submittedName>
        <fullName evidence="1">Hydrolase</fullName>
    </submittedName>
</protein>
<dbReference type="Proteomes" id="UP000286716">
    <property type="component" value="Unassembled WGS sequence"/>
</dbReference>
<dbReference type="Pfam" id="PF00702">
    <property type="entry name" value="Hydrolase"/>
    <property type="match status" value="1"/>
</dbReference>
<dbReference type="InterPro" id="IPR023198">
    <property type="entry name" value="PGP-like_dom2"/>
</dbReference>
<dbReference type="PANTHER" id="PTHR47829:SF1">
    <property type="entry name" value="HAD FAMILY PHOSPHATASE"/>
    <property type="match status" value="1"/>
</dbReference>